<sequence length="75" mass="8477">MTATRRATSMTLDAALLDEARALGINLSRAAEEGILAQVRAERARRWKEDNAADIAAYNRWIEENGVPLARYRKF</sequence>
<dbReference type="InterPro" id="IPR009956">
    <property type="entry name" value="Post-segregation_anti-tox_CcdA"/>
</dbReference>
<keyword evidence="3" id="KW-1185">Reference proteome</keyword>
<keyword evidence="1" id="KW-1277">Toxin-antitoxin system</keyword>
<protein>
    <submittedName>
        <fullName evidence="2">Type II toxin-antitoxin system CcdA family antitoxin</fullName>
    </submittedName>
</protein>
<proteinExistence type="predicted"/>
<reference evidence="2 3" key="1">
    <citation type="submission" date="2020-02" db="EMBL/GenBank/DDBJ databases">
        <title>Rhodobacter translucens sp. nov., a novel bacterium isolated from activated sludge.</title>
        <authorList>
            <person name="Liu J."/>
        </authorList>
    </citation>
    <scope>NUCLEOTIDE SEQUENCE [LARGE SCALE GENOMIC DNA]</scope>
    <source>
        <strain evidence="2 3">HX-7-19</strain>
    </source>
</reference>
<dbReference type="Pfam" id="PF07362">
    <property type="entry name" value="CcdA"/>
    <property type="match status" value="1"/>
</dbReference>
<gene>
    <name evidence="2" type="ORF">G5V65_14315</name>
</gene>
<evidence type="ECO:0000256" key="1">
    <source>
        <dbReference type="ARBA" id="ARBA00022649"/>
    </source>
</evidence>
<dbReference type="AlphaFoldDB" id="A0A6M1U9K4"/>
<dbReference type="EMBL" id="JAALFE010000014">
    <property type="protein sequence ID" value="NGQ92073.1"/>
    <property type="molecule type" value="Genomic_DNA"/>
</dbReference>
<organism evidence="2 3">
    <name type="scientific">Paragemmobacter kunshanensis</name>
    <dbReference type="NCBI Taxonomy" id="2583234"/>
    <lineage>
        <taxon>Bacteria</taxon>
        <taxon>Pseudomonadati</taxon>
        <taxon>Pseudomonadota</taxon>
        <taxon>Alphaproteobacteria</taxon>
        <taxon>Rhodobacterales</taxon>
        <taxon>Paracoccaceae</taxon>
        <taxon>Paragemmobacter</taxon>
    </lineage>
</organism>
<dbReference type="Proteomes" id="UP000474758">
    <property type="component" value="Unassembled WGS sequence"/>
</dbReference>
<evidence type="ECO:0000313" key="2">
    <source>
        <dbReference type="EMBL" id="NGQ92073.1"/>
    </source>
</evidence>
<name>A0A6M1U9K4_9RHOB</name>
<accession>A0A6M1U9K4</accession>
<dbReference type="RefSeq" id="WP_165051326.1">
    <property type="nucleotide sequence ID" value="NZ_JAALFE010000014.1"/>
</dbReference>
<comment type="caution">
    <text evidence="2">The sequence shown here is derived from an EMBL/GenBank/DDBJ whole genome shotgun (WGS) entry which is preliminary data.</text>
</comment>
<evidence type="ECO:0000313" key="3">
    <source>
        <dbReference type="Proteomes" id="UP000474758"/>
    </source>
</evidence>